<dbReference type="SMART" id="SM00326">
    <property type="entry name" value="SH3"/>
    <property type="match status" value="1"/>
</dbReference>
<dbReference type="Pfam" id="PF00169">
    <property type="entry name" value="PH"/>
    <property type="match status" value="1"/>
</dbReference>
<dbReference type="GO" id="GO:0008270">
    <property type="term" value="F:zinc ion binding"/>
    <property type="evidence" value="ECO:0007669"/>
    <property type="project" value="UniProtKB-KW"/>
</dbReference>
<dbReference type="PANTHER" id="PTHR45854:SF3">
    <property type="entry name" value="ARFGAP WITH SH3 DOMAIN, ANK REPEAT AND PH DOMAIN-CONTAINING PROTEIN"/>
    <property type="match status" value="1"/>
</dbReference>
<dbReference type="InterPro" id="IPR004148">
    <property type="entry name" value="BAR_dom"/>
</dbReference>
<dbReference type="SUPFAM" id="SSF103657">
    <property type="entry name" value="BAR/IMD domain-like"/>
    <property type="match status" value="1"/>
</dbReference>
<dbReference type="SMART" id="SM00248">
    <property type="entry name" value="ANK"/>
    <property type="match status" value="1"/>
</dbReference>
<dbReference type="Gene3D" id="1.25.40.20">
    <property type="entry name" value="Ankyrin repeat-containing domain"/>
    <property type="match status" value="1"/>
</dbReference>
<evidence type="ECO:0000313" key="14">
    <source>
        <dbReference type="Proteomes" id="UP000008743"/>
    </source>
</evidence>
<dbReference type="Gene3D" id="1.20.1270.60">
    <property type="entry name" value="Arfaptin homology (AH) domain/BAR domain"/>
    <property type="match status" value="1"/>
</dbReference>
<dbReference type="Gene3D" id="2.30.30.40">
    <property type="entry name" value="SH3 Domains"/>
    <property type="match status" value="1"/>
</dbReference>
<evidence type="ECO:0000259" key="11">
    <source>
        <dbReference type="PROSITE" id="PS50003"/>
    </source>
</evidence>
<sequence>MRPASTSLVEDDFVREVNSDLDTPNSATFYNALPVLRGSFQPLEKRVEKERHDLKKVAKVVKSILQSAPQHVQLETTFAECLNEFGDLEMARDDETASHVGMSFLKFSVVAKELVHLEADLHKKMNNILLFPLDAMLKAESPADLKKQYERQLAVYESLKAKSEKKNFKDEAERVDAEQDADRGKRMLQIQTCDYLIKMKELKAKKDIEFVRHLTEYYHAQFSYFEQAKQTLENIHSFVETISGAAQEWKSQHEEEKKVLVTLRDNIRNTLPADKVGGTPSGTVLLAAPKSDKTKGTERSGYLQKRSENVVKAWQKRWCVVRNGTLSLSHSPETEPTVNLNLMTASIRENPPASDVGDRRFCFYLITQGRTYVFQAESESGMSAWIAVIRNSIEEQFEHTISGPAADDTPLGPHAAACAQQAKDKLVEWIADIRALPGNNRCVDCDAADPEWASLNLGIMMCIDCSGVHRELGVHISKVRSFVLDNINPSELLILKSLGNTAVNVIYESALSATKPSPQSSMDDRKTFIYAKYRDRAYVRAVYPPDSELTELFAAIHDRRVNTILQLKAQGMDFNQSITQDGIETYAVHRAVAEDSVLALDFMAHNMARIDLVDRQGYTPLTLAAYYDHINCARVLLRSGAMSECKTAESCVPLQVARTNYSEETARLLDMAIEDGLLDWYTVPTIEFPTPAVASRASTTSRNQAPGRPQTAPAAAAATPAATTPPNPNAAGRPVPVPRGASKAAVADSVDTATLIALATGDDADSVKPTPRPRTIAQKPGESFTPQATTGSPVPAARAPAASAAAVSASPVPAARASRQRAIALYDCSGEDDTELSFRKGDIILVYEDQDDGWSVGRLENGKDKKIFPSNYVQRL</sequence>
<dbReference type="eggNOG" id="KOG0521">
    <property type="taxonomic scope" value="Eukaryota"/>
</dbReference>
<dbReference type="EMBL" id="KE346361">
    <property type="protein sequence ID" value="KJE90641.1"/>
    <property type="molecule type" value="Genomic_DNA"/>
</dbReference>
<dbReference type="InterPro" id="IPR001452">
    <property type="entry name" value="SH3_domain"/>
</dbReference>
<dbReference type="Proteomes" id="UP000008743">
    <property type="component" value="Unassembled WGS sequence"/>
</dbReference>
<dbReference type="PANTHER" id="PTHR45854">
    <property type="entry name" value="ASAP FAMILY MEMBER"/>
    <property type="match status" value="1"/>
</dbReference>
<dbReference type="GO" id="GO:0005096">
    <property type="term" value="F:GTPase activator activity"/>
    <property type="evidence" value="ECO:0007669"/>
    <property type="project" value="UniProtKB-KW"/>
</dbReference>
<dbReference type="AlphaFoldDB" id="A0A0D2U686"/>
<dbReference type="Pfam" id="PF01412">
    <property type="entry name" value="ArfGap"/>
    <property type="match status" value="1"/>
</dbReference>
<protein>
    <submittedName>
        <fullName evidence="13">Development and differentiation enhancing factor 2</fullName>
    </submittedName>
</protein>
<evidence type="ECO:0000256" key="3">
    <source>
        <dbReference type="ARBA" id="ARBA00022723"/>
    </source>
</evidence>
<dbReference type="STRING" id="595528.A0A0D2U686"/>
<dbReference type="SUPFAM" id="SSF48403">
    <property type="entry name" value="Ankyrin repeat"/>
    <property type="match status" value="1"/>
</dbReference>
<keyword evidence="6" id="KW-0040">ANK repeat</keyword>
<evidence type="ECO:0000256" key="2">
    <source>
        <dbReference type="ARBA" id="ARBA00022468"/>
    </source>
</evidence>
<feature type="compositionally biased region" description="Low complexity" evidence="9">
    <location>
        <begin position="704"/>
        <end position="722"/>
    </location>
</feature>
<dbReference type="CDD" id="cd00174">
    <property type="entry name" value="SH3"/>
    <property type="match status" value="1"/>
</dbReference>
<keyword evidence="14" id="KW-1185">Reference proteome</keyword>
<dbReference type="CDD" id="cd08834">
    <property type="entry name" value="ArfGap_ASAP"/>
    <property type="match status" value="1"/>
</dbReference>
<keyword evidence="1 7" id="KW-0728">SH3 domain</keyword>
<dbReference type="Gene3D" id="2.30.29.30">
    <property type="entry name" value="Pleckstrin-homology domain (PH domain)/Phosphotyrosine-binding domain (PTB)"/>
    <property type="match status" value="1"/>
</dbReference>
<dbReference type="InterPro" id="IPR043593">
    <property type="entry name" value="ASAP"/>
</dbReference>
<organism evidence="13 14">
    <name type="scientific">Capsaspora owczarzaki (strain ATCC 30864)</name>
    <dbReference type="NCBI Taxonomy" id="595528"/>
    <lineage>
        <taxon>Eukaryota</taxon>
        <taxon>Filasterea</taxon>
        <taxon>Capsaspora</taxon>
    </lineage>
</organism>
<evidence type="ECO:0000256" key="7">
    <source>
        <dbReference type="PROSITE-ProRule" id="PRU00192"/>
    </source>
</evidence>
<keyword evidence="3" id="KW-0479">Metal-binding</keyword>
<gene>
    <name evidence="13" type="ORF">CAOG_001919</name>
</gene>
<dbReference type="OrthoDB" id="10266696at2759"/>
<dbReference type="FunCoup" id="A0A0D2U686">
    <property type="interactions" value="164"/>
</dbReference>
<dbReference type="InterPro" id="IPR036028">
    <property type="entry name" value="SH3-like_dom_sf"/>
</dbReference>
<feature type="domain" description="SH3" evidence="10">
    <location>
        <begin position="817"/>
        <end position="876"/>
    </location>
</feature>
<dbReference type="SUPFAM" id="SSF50729">
    <property type="entry name" value="PH domain-like"/>
    <property type="match status" value="1"/>
</dbReference>
<evidence type="ECO:0000256" key="4">
    <source>
        <dbReference type="ARBA" id="ARBA00022771"/>
    </source>
</evidence>
<keyword evidence="4 8" id="KW-0863">Zinc-finger</keyword>
<feature type="domain" description="Arf-GAP" evidence="12">
    <location>
        <begin position="427"/>
        <end position="549"/>
    </location>
</feature>
<dbReference type="Pfam" id="PF00018">
    <property type="entry name" value="SH3_1"/>
    <property type="match status" value="1"/>
</dbReference>
<dbReference type="SMART" id="SM00105">
    <property type="entry name" value="ArfGap"/>
    <property type="match status" value="1"/>
</dbReference>
<dbReference type="PROSITE" id="PS50088">
    <property type="entry name" value="ANK_REPEAT"/>
    <property type="match status" value="1"/>
</dbReference>
<feature type="region of interest" description="Disordered" evidence="9">
    <location>
        <begin position="762"/>
        <end position="795"/>
    </location>
</feature>
<accession>A0A0D2U686</accession>
<proteinExistence type="predicted"/>
<dbReference type="PROSITE" id="PS50003">
    <property type="entry name" value="PH_DOMAIN"/>
    <property type="match status" value="1"/>
</dbReference>
<dbReference type="PRINTS" id="PR00452">
    <property type="entry name" value="SH3DOMAIN"/>
</dbReference>
<name>A0A0D2U686_CAPO3</name>
<dbReference type="InterPro" id="IPR002110">
    <property type="entry name" value="Ankyrin_rpt"/>
</dbReference>
<feature type="region of interest" description="Disordered" evidence="9">
    <location>
        <begin position="693"/>
        <end position="743"/>
    </location>
</feature>
<dbReference type="PRINTS" id="PR00405">
    <property type="entry name" value="REVINTRACTNG"/>
</dbReference>
<evidence type="ECO:0000256" key="1">
    <source>
        <dbReference type="ARBA" id="ARBA00022443"/>
    </source>
</evidence>
<dbReference type="PROSITE" id="PS50115">
    <property type="entry name" value="ARFGAP"/>
    <property type="match status" value="1"/>
</dbReference>
<dbReference type="InParanoid" id="A0A0D2U686"/>
<dbReference type="PhylomeDB" id="A0A0D2U686"/>
<feature type="repeat" description="ANK" evidence="6">
    <location>
        <begin position="616"/>
        <end position="641"/>
    </location>
</feature>
<dbReference type="PROSITE" id="PS50297">
    <property type="entry name" value="ANK_REP_REGION"/>
    <property type="match status" value="1"/>
</dbReference>
<dbReference type="SUPFAM" id="SSF50044">
    <property type="entry name" value="SH3-domain"/>
    <property type="match status" value="1"/>
</dbReference>
<keyword evidence="5" id="KW-0862">Zinc</keyword>
<dbReference type="FunFam" id="1.10.220.150:FF:000009">
    <property type="entry name" value="stromal membrane-associated protein 1 isoform X1"/>
    <property type="match status" value="1"/>
</dbReference>
<dbReference type="InterPro" id="IPR027267">
    <property type="entry name" value="AH/BAR_dom_sf"/>
</dbReference>
<reference evidence="14" key="1">
    <citation type="submission" date="2011-02" db="EMBL/GenBank/DDBJ databases">
        <title>The Genome Sequence of Capsaspora owczarzaki ATCC 30864.</title>
        <authorList>
            <person name="Russ C."/>
            <person name="Cuomo C."/>
            <person name="Burger G."/>
            <person name="Gray M.W."/>
            <person name="Holland P.W.H."/>
            <person name="King N."/>
            <person name="Lang F.B.F."/>
            <person name="Roger A.J."/>
            <person name="Ruiz-Trillo I."/>
            <person name="Young S.K."/>
            <person name="Zeng Q."/>
            <person name="Gargeya S."/>
            <person name="Alvarado L."/>
            <person name="Berlin A."/>
            <person name="Chapman S.B."/>
            <person name="Chen Z."/>
            <person name="Freedman E."/>
            <person name="Gellesch M."/>
            <person name="Goldberg J."/>
            <person name="Griggs A."/>
            <person name="Gujja S."/>
            <person name="Heilman E."/>
            <person name="Heiman D."/>
            <person name="Howarth C."/>
            <person name="Mehta T."/>
            <person name="Neiman D."/>
            <person name="Pearson M."/>
            <person name="Roberts A."/>
            <person name="Saif S."/>
            <person name="Shea T."/>
            <person name="Shenoy N."/>
            <person name="Sisk P."/>
            <person name="Stolte C."/>
            <person name="Sykes S."/>
            <person name="White J."/>
            <person name="Yandava C."/>
            <person name="Haas B."/>
            <person name="Nusbaum C."/>
            <person name="Birren B."/>
        </authorList>
    </citation>
    <scope>NUCLEOTIDE SEQUENCE</scope>
    <source>
        <strain evidence="14">ATCC 30864</strain>
    </source>
</reference>
<dbReference type="GO" id="GO:0005737">
    <property type="term" value="C:cytoplasm"/>
    <property type="evidence" value="ECO:0007669"/>
    <property type="project" value="InterPro"/>
</dbReference>
<evidence type="ECO:0000313" key="13">
    <source>
        <dbReference type="EMBL" id="KJE90641.1"/>
    </source>
</evidence>
<evidence type="ECO:0000259" key="12">
    <source>
        <dbReference type="PROSITE" id="PS50115"/>
    </source>
</evidence>
<evidence type="ECO:0000256" key="9">
    <source>
        <dbReference type="SAM" id="MobiDB-lite"/>
    </source>
</evidence>
<feature type="domain" description="PH" evidence="11">
    <location>
        <begin position="296"/>
        <end position="394"/>
    </location>
</feature>
<keyword evidence="2" id="KW-0343">GTPase activation</keyword>
<dbReference type="SUPFAM" id="SSF57863">
    <property type="entry name" value="ArfGap/RecO-like zinc finger"/>
    <property type="match status" value="1"/>
</dbReference>
<dbReference type="InterPro" id="IPR038508">
    <property type="entry name" value="ArfGAP_dom_sf"/>
</dbReference>
<dbReference type="InterPro" id="IPR001164">
    <property type="entry name" value="ArfGAP_dom"/>
</dbReference>
<dbReference type="InterPro" id="IPR001849">
    <property type="entry name" value="PH_domain"/>
</dbReference>
<dbReference type="PROSITE" id="PS50002">
    <property type="entry name" value="SH3"/>
    <property type="match status" value="1"/>
</dbReference>
<dbReference type="InterPro" id="IPR011993">
    <property type="entry name" value="PH-like_dom_sf"/>
</dbReference>
<evidence type="ECO:0000259" key="10">
    <source>
        <dbReference type="PROSITE" id="PS50002"/>
    </source>
</evidence>
<dbReference type="SMART" id="SM00233">
    <property type="entry name" value="PH"/>
    <property type="match status" value="1"/>
</dbReference>
<dbReference type="Pfam" id="PF12796">
    <property type="entry name" value="Ank_2"/>
    <property type="match status" value="1"/>
</dbReference>
<dbReference type="InterPro" id="IPR037278">
    <property type="entry name" value="ARFGAP/RecO"/>
</dbReference>
<dbReference type="InterPro" id="IPR036770">
    <property type="entry name" value="Ankyrin_rpt-contain_sf"/>
</dbReference>
<dbReference type="Pfam" id="PF16746">
    <property type="entry name" value="BAR_3"/>
    <property type="match status" value="1"/>
</dbReference>
<evidence type="ECO:0000256" key="5">
    <source>
        <dbReference type="ARBA" id="ARBA00022833"/>
    </source>
</evidence>
<evidence type="ECO:0000256" key="8">
    <source>
        <dbReference type="PROSITE-ProRule" id="PRU00288"/>
    </source>
</evidence>
<dbReference type="Gene3D" id="1.10.220.150">
    <property type="entry name" value="Arf GTPase activating protein"/>
    <property type="match status" value="1"/>
</dbReference>
<dbReference type="RefSeq" id="XP_004364787.2">
    <property type="nucleotide sequence ID" value="XM_004364730.2"/>
</dbReference>
<evidence type="ECO:0000256" key="6">
    <source>
        <dbReference type="PROSITE-ProRule" id="PRU00023"/>
    </source>
</evidence>